<dbReference type="InterPro" id="IPR036691">
    <property type="entry name" value="Endo/exonu/phosph_ase_sf"/>
</dbReference>
<dbReference type="GO" id="GO:0003824">
    <property type="term" value="F:catalytic activity"/>
    <property type="evidence" value="ECO:0007669"/>
    <property type="project" value="InterPro"/>
</dbReference>
<dbReference type="Proteomes" id="UP000243579">
    <property type="component" value="Unassembled WGS sequence"/>
</dbReference>
<gene>
    <name evidence="3" type="ORF">ACHHYP_03901</name>
</gene>
<dbReference type="PANTHER" id="PTHR14859">
    <property type="entry name" value="CALCOFLUOR WHITE HYPERSENSITIVE PROTEIN PRECURSOR"/>
    <property type="match status" value="1"/>
</dbReference>
<keyword evidence="1" id="KW-0732">Signal</keyword>
<dbReference type="GO" id="GO:0006506">
    <property type="term" value="P:GPI anchor biosynthetic process"/>
    <property type="evidence" value="ECO:0007669"/>
    <property type="project" value="TreeGrafter"/>
</dbReference>
<keyword evidence="4" id="KW-1185">Reference proteome</keyword>
<evidence type="ECO:0000259" key="2">
    <source>
        <dbReference type="Pfam" id="PF03372"/>
    </source>
</evidence>
<dbReference type="Gene3D" id="3.60.10.10">
    <property type="entry name" value="Endonuclease/exonuclease/phosphatase"/>
    <property type="match status" value="1"/>
</dbReference>
<dbReference type="SUPFAM" id="SSF56219">
    <property type="entry name" value="DNase I-like"/>
    <property type="match status" value="1"/>
</dbReference>
<dbReference type="GO" id="GO:0016020">
    <property type="term" value="C:membrane"/>
    <property type="evidence" value="ECO:0007669"/>
    <property type="project" value="GOC"/>
</dbReference>
<feature type="domain" description="Endonuclease/exonuclease/phosphatase" evidence="2">
    <location>
        <begin position="203"/>
        <end position="486"/>
    </location>
</feature>
<dbReference type="InterPro" id="IPR005135">
    <property type="entry name" value="Endo/exonuclease/phosphatase"/>
</dbReference>
<feature type="signal peptide" evidence="1">
    <location>
        <begin position="1"/>
        <end position="15"/>
    </location>
</feature>
<name>A0A1V9Z2M0_ACHHY</name>
<organism evidence="3 4">
    <name type="scientific">Achlya hypogyna</name>
    <name type="common">Oomycete</name>
    <name type="synonym">Protoachlya hypogyna</name>
    <dbReference type="NCBI Taxonomy" id="1202772"/>
    <lineage>
        <taxon>Eukaryota</taxon>
        <taxon>Sar</taxon>
        <taxon>Stramenopiles</taxon>
        <taxon>Oomycota</taxon>
        <taxon>Saprolegniomycetes</taxon>
        <taxon>Saprolegniales</taxon>
        <taxon>Achlyaceae</taxon>
        <taxon>Achlya</taxon>
    </lineage>
</organism>
<sequence>MRRLVAGVVLAVAAAIDLDTLPQWTHMCPLLTASTFTGRTVSEHRQPKVVPASEAMDLFELAPTCAARDLDTCAAPHSIAYGSILHHLEACSDDAAASALAHVVSDAGLSDARLHTCTVLQLDATRDGVNHHEVVSYVTPMQSTVYFRHKVNLGVNFHLSFDAGGHAHKAVVHLNTREHSFVVLQHTSTALSAAAVSRPPRILTYNVWNVNPPSQIYGAHRRWAMYSKRLDHLATFLRQADADIIGFQEVRIDATFGPRGGHAQIQHLMERLGKDAYPHYVYRGAMSYLNDRDPLEHIEEGPAIASRHPIVHTDYKLLSRQAHDPNDVHQRLCLHAVVDVPDWGLVDVYVTHLSLSERSREQTMLEIWAYMQEGRGVMQVLLGDLNAEPSSRGIQFLQGKASLGGETTDLIDAWLETHGDREPTDLDDMTFPSDAPIKRIDFVLYRGKGRTLTSEVIGQAPTADTAANPKNVGMLEPDSPIYASDHRGMPSKPDGIQRLEALQRSLVMFIPFRNISTKQSIGALGLCVFFAYGSHYLDTLEPVRKKDAKDVAWSSFDESKTAKP</sequence>
<accession>A0A1V9Z2M0</accession>
<comment type="caution">
    <text evidence="3">The sequence shown here is derived from an EMBL/GenBank/DDBJ whole genome shotgun (WGS) entry which is preliminary data.</text>
</comment>
<dbReference type="Pfam" id="PF03372">
    <property type="entry name" value="Exo_endo_phos"/>
    <property type="match status" value="1"/>
</dbReference>
<feature type="chain" id="PRO_5012190259" description="Endonuclease/exonuclease/phosphatase domain-containing protein" evidence="1">
    <location>
        <begin position="16"/>
        <end position="564"/>
    </location>
</feature>
<dbReference type="EMBL" id="JNBR01000472">
    <property type="protein sequence ID" value="OQR92249.1"/>
    <property type="molecule type" value="Genomic_DNA"/>
</dbReference>
<reference evidence="3 4" key="1">
    <citation type="journal article" date="2014" name="Genome Biol. Evol.">
        <title>The secreted proteins of Achlya hypogyna and Thraustotheca clavata identify the ancestral oomycete secretome and reveal gene acquisitions by horizontal gene transfer.</title>
        <authorList>
            <person name="Misner I."/>
            <person name="Blouin N."/>
            <person name="Leonard G."/>
            <person name="Richards T.A."/>
            <person name="Lane C.E."/>
        </authorList>
    </citation>
    <scope>NUCLEOTIDE SEQUENCE [LARGE SCALE GENOMIC DNA]</scope>
    <source>
        <strain evidence="3 4">ATCC 48635</strain>
    </source>
</reference>
<evidence type="ECO:0000313" key="4">
    <source>
        <dbReference type="Proteomes" id="UP000243579"/>
    </source>
</evidence>
<dbReference type="GO" id="GO:0005783">
    <property type="term" value="C:endoplasmic reticulum"/>
    <property type="evidence" value="ECO:0007669"/>
    <property type="project" value="TreeGrafter"/>
</dbReference>
<dbReference type="AlphaFoldDB" id="A0A1V9Z2M0"/>
<protein>
    <recommendedName>
        <fullName evidence="2">Endonuclease/exonuclease/phosphatase domain-containing protein</fullName>
    </recommendedName>
</protein>
<evidence type="ECO:0000256" key="1">
    <source>
        <dbReference type="SAM" id="SignalP"/>
    </source>
</evidence>
<dbReference type="InterPro" id="IPR051916">
    <property type="entry name" value="GPI-anchor_lipid_remodeler"/>
</dbReference>
<dbReference type="PANTHER" id="PTHR14859:SF16">
    <property type="entry name" value="ENDONUCLEASE_EXONUCLEASE_PHOSPHATASE DOMAIN-CONTAINING PROTEIN"/>
    <property type="match status" value="1"/>
</dbReference>
<evidence type="ECO:0000313" key="3">
    <source>
        <dbReference type="EMBL" id="OQR92249.1"/>
    </source>
</evidence>
<dbReference type="STRING" id="1202772.A0A1V9Z2M0"/>
<dbReference type="OrthoDB" id="387657at2759"/>
<proteinExistence type="predicted"/>